<evidence type="ECO:0000256" key="4">
    <source>
        <dbReference type="ARBA" id="ARBA00022679"/>
    </source>
</evidence>
<protein>
    <recommendedName>
        <fullName evidence="8">Glycosyltransferase family 92 protein</fullName>
        <ecNumber evidence="8">2.4.1.-</ecNumber>
    </recommendedName>
</protein>
<dbReference type="Pfam" id="PF01697">
    <property type="entry name" value="Glyco_transf_92"/>
    <property type="match status" value="1"/>
</dbReference>
<dbReference type="GO" id="GO:0005737">
    <property type="term" value="C:cytoplasm"/>
    <property type="evidence" value="ECO:0007669"/>
    <property type="project" value="TreeGrafter"/>
</dbReference>
<comment type="similarity">
    <text evidence="2 8">Belongs to the glycosyltransferase 92 family.</text>
</comment>
<keyword evidence="4 8" id="KW-0808">Transferase</keyword>
<dbReference type="PANTHER" id="PTHR21461:SF69">
    <property type="entry name" value="GLYCOSYLTRANSFERASE FAMILY 92 PROTEIN"/>
    <property type="match status" value="1"/>
</dbReference>
<comment type="caution">
    <text evidence="9">The sequence shown here is derived from an EMBL/GenBank/DDBJ whole genome shotgun (WGS) entry which is preliminary data.</text>
</comment>
<dbReference type="Proteomes" id="UP000770661">
    <property type="component" value="Unassembled WGS sequence"/>
</dbReference>
<name>A0A8J5CTR3_CHIOP</name>
<evidence type="ECO:0000256" key="3">
    <source>
        <dbReference type="ARBA" id="ARBA00022676"/>
    </source>
</evidence>
<dbReference type="InterPro" id="IPR008166">
    <property type="entry name" value="Glyco_transf_92"/>
</dbReference>
<evidence type="ECO:0000256" key="8">
    <source>
        <dbReference type="RuleBase" id="RU366017"/>
    </source>
</evidence>
<dbReference type="OrthoDB" id="6369239at2759"/>
<keyword evidence="5" id="KW-0812">Transmembrane</keyword>
<accession>A0A8J5CTR3</accession>
<evidence type="ECO:0000256" key="2">
    <source>
        <dbReference type="ARBA" id="ARBA00007647"/>
    </source>
</evidence>
<reference evidence="9" key="1">
    <citation type="submission" date="2020-07" db="EMBL/GenBank/DDBJ databases">
        <title>The High-quality genome of the commercially important snow crab, Chionoecetes opilio.</title>
        <authorList>
            <person name="Jeong J.-H."/>
            <person name="Ryu S."/>
        </authorList>
    </citation>
    <scope>NUCLEOTIDE SEQUENCE</scope>
    <source>
        <strain evidence="9">MADBK_172401_WGS</strain>
        <tissue evidence="9">Digestive gland</tissue>
    </source>
</reference>
<dbReference type="PANTHER" id="PTHR21461">
    <property type="entry name" value="GLYCOSYLTRANSFERASE FAMILY 92 PROTEIN"/>
    <property type="match status" value="1"/>
</dbReference>
<proteinExistence type="inferred from homology"/>
<evidence type="ECO:0000313" key="10">
    <source>
        <dbReference type="Proteomes" id="UP000770661"/>
    </source>
</evidence>
<dbReference type="AlphaFoldDB" id="A0A8J5CTR3"/>
<sequence>MVRGWAAAVCGPALFYYHEDFSTRLVEWLELMRAQGFSQVFLHVAEVHPNIIKVLRHYTQEGFVEVTDYTYPSPYLNDPDLRRLWVLVERSKMFAQENVYFNDCILRHMHRYRFIAHFDPDEVPILPKHDNFTHLLDDLMASQKGKTPPGYKFQMTFFYDNLDLHEEAAHFPNYLWALRHTLRPCYFRRSMRVSNDTGFIGHYRNMCDKKCMNNTLHDLTLLKYKKQVGARVLKVLSTLQLL</sequence>
<evidence type="ECO:0000256" key="5">
    <source>
        <dbReference type="ARBA" id="ARBA00022692"/>
    </source>
</evidence>
<keyword evidence="7" id="KW-0472">Membrane</keyword>
<comment type="subcellular location">
    <subcellularLocation>
        <location evidence="1">Membrane</location>
        <topology evidence="1">Single-pass membrane protein</topology>
    </subcellularLocation>
</comment>
<keyword evidence="6" id="KW-1133">Transmembrane helix</keyword>
<gene>
    <name evidence="9" type="ORF">GWK47_048638</name>
</gene>
<evidence type="ECO:0000256" key="1">
    <source>
        <dbReference type="ARBA" id="ARBA00004167"/>
    </source>
</evidence>
<keyword evidence="3 8" id="KW-0328">Glycosyltransferase</keyword>
<keyword evidence="10" id="KW-1185">Reference proteome</keyword>
<dbReference type="EMBL" id="JACEEZ010012986">
    <property type="protein sequence ID" value="KAG0720361.1"/>
    <property type="molecule type" value="Genomic_DNA"/>
</dbReference>
<evidence type="ECO:0000313" key="9">
    <source>
        <dbReference type="EMBL" id="KAG0720361.1"/>
    </source>
</evidence>
<dbReference type="EC" id="2.4.1.-" evidence="8"/>
<evidence type="ECO:0000256" key="7">
    <source>
        <dbReference type="ARBA" id="ARBA00023136"/>
    </source>
</evidence>
<dbReference type="GO" id="GO:0016020">
    <property type="term" value="C:membrane"/>
    <property type="evidence" value="ECO:0007669"/>
    <property type="project" value="UniProtKB-SubCell"/>
</dbReference>
<dbReference type="GO" id="GO:0016757">
    <property type="term" value="F:glycosyltransferase activity"/>
    <property type="evidence" value="ECO:0007669"/>
    <property type="project" value="UniProtKB-UniRule"/>
</dbReference>
<organism evidence="9 10">
    <name type="scientific">Chionoecetes opilio</name>
    <name type="common">Atlantic snow crab</name>
    <name type="synonym">Cancer opilio</name>
    <dbReference type="NCBI Taxonomy" id="41210"/>
    <lineage>
        <taxon>Eukaryota</taxon>
        <taxon>Metazoa</taxon>
        <taxon>Ecdysozoa</taxon>
        <taxon>Arthropoda</taxon>
        <taxon>Crustacea</taxon>
        <taxon>Multicrustacea</taxon>
        <taxon>Malacostraca</taxon>
        <taxon>Eumalacostraca</taxon>
        <taxon>Eucarida</taxon>
        <taxon>Decapoda</taxon>
        <taxon>Pleocyemata</taxon>
        <taxon>Brachyura</taxon>
        <taxon>Eubrachyura</taxon>
        <taxon>Majoidea</taxon>
        <taxon>Majidae</taxon>
        <taxon>Chionoecetes</taxon>
    </lineage>
</organism>
<evidence type="ECO:0000256" key="6">
    <source>
        <dbReference type="ARBA" id="ARBA00022989"/>
    </source>
</evidence>